<keyword evidence="3" id="KW-1185">Reference proteome</keyword>
<keyword evidence="1" id="KW-0472">Membrane</keyword>
<dbReference type="OrthoDB" id="7392120at2"/>
<proteinExistence type="predicted"/>
<keyword evidence="1" id="KW-0812">Transmembrane</keyword>
<comment type="caution">
    <text evidence="2">The sequence shown here is derived from an EMBL/GenBank/DDBJ whole genome shotgun (WGS) entry which is preliminary data.</text>
</comment>
<gene>
    <name evidence="2" type="ORF">EG799_05995</name>
</gene>
<feature type="transmembrane region" description="Helical" evidence="1">
    <location>
        <begin position="57"/>
        <end position="73"/>
    </location>
</feature>
<protein>
    <submittedName>
        <fullName evidence="2">Uncharacterized protein</fullName>
    </submittedName>
</protein>
<sequence length="75" mass="8230">MNTFLVIVIVLLAIMVVVSLVRGIVAFLQTTKIDLEGQGENSVMLQERQNKAMFARIKYQALAILVVGVLLAINS</sequence>
<dbReference type="Proteomes" id="UP000275232">
    <property type="component" value="Unassembled WGS sequence"/>
</dbReference>
<keyword evidence="1" id="KW-1133">Transmembrane helix</keyword>
<dbReference type="RefSeq" id="WP_123879441.1">
    <property type="nucleotide sequence ID" value="NZ_RPFZ01000001.1"/>
</dbReference>
<evidence type="ECO:0000313" key="3">
    <source>
        <dbReference type="Proteomes" id="UP000275232"/>
    </source>
</evidence>
<evidence type="ECO:0000313" key="2">
    <source>
        <dbReference type="EMBL" id="RPF71212.1"/>
    </source>
</evidence>
<dbReference type="EMBL" id="RPFZ01000001">
    <property type="protein sequence ID" value="RPF71212.1"/>
    <property type="molecule type" value="Genomic_DNA"/>
</dbReference>
<feature type="transmembrane region" description="Helical" evidence="1">
    <location>
        <begin position="6"/>
        <end position="28"/>
    </location>
</feature>
<evidence type="ECO:0000256" key="1">
    <source>
        <dbReference type="SAM" id="Phobius"/>
    </source>
</evidence>
<reference evidence="2 3" key="1">
    <citation type="submission" date="2018-11" db="EMBL/GenBank/DDBJ databases">
        <title>Erythrobacter spongiae sp. nov., isolated from a marine sponge.</title>
        <authorList>
            <person name="Zhuang L."/>
            <person name="Luo L."/>
        </authorList>
    </citation>
    <scope>NUCLEOTIDE SEQUENCE [LARGE SCALE GENOMIC DNA]</scope>
    <source>
        <strain evidence="2 3">HN-E23</strain>
    </source>
</reference>
<dbReference type="AlphaFoldDB" id="A0A3N5DHS2"/>
<organism evidence="2 3">
    <name type="scientific">Aurantiacibacter spongiae</name>
    <dbReference type="NCBI Taxonomy" id="2488860"/>
    <lineage>
        <taxon>Bacteria</taxon>
        <taxon>Pseudomonadati</taxon>
        <taxon>Pseudomonadota</taxon>
        <taxon>Alphaproteobacteria</taxon>
        <taxon>Sphingomonadales</taxon>
        <taxon>Erythrobacteraceae</taxon>
        <taxon>Aurantiacibacter</taxon>
    </lineage>
</organism>
<accession>A0A3N5DHS2</accession>
<name>A0A3N5DHS2_9SPHN</name>